<dbReference type="EMBL" id="LBXD01000018">
    <property type="protein sequence ID" value="KKR23450.1"/>
    <property type="molecule type" value="Genomic_DNA"/>
</dbReference>
<dbReference type="PANTHER" id="PTHR45947:SF3">
    <property type="entry name" value="SULFOQUINOVOSYL TRANSFERASE SQD2"/>
    <property type="match status" value="1"/>
</dbReference>
<dbReference type="InterPro" id="IPR050194">
    <property type="entry name" value="Glycosyltransferase_grp1"/>
</dbReference>
<proteinExistence type="predicted"/>
<feature type="domain" description="Glycosyl transferase family 1" evidence="1">
    <location>
        <begin position="195"/>
        <end position="361"/>
    </location>
</feature>
<comment type="caution">
    <text evidence="3">The sequence shown here is derived from an EMBL/GenBank/DDBJ whole genome shotgun (WGS) entry which is preliminary data.</text>
</comment>
<name>A0A0G0RLT0_9BACT</name>
<sequence>MSQESKKILLFTTAFKPLVGGSEIAIEEIAKRLPDLLFEVITARFSRHNKKLETLDNIRIHRVGLGYKFDKYLLPLLGYLKGRELLNSKEQMPTIRCLHAYQASYGAMAAYLLKKTRPAHKFILTLQEGKDFDRQSWLLKIIRKILIRKADSITAISNYLKNFAEHVAGRNNVILIPNGVDLTIFKRDGLEGSALKQSLGIKEEERIVITVSRLVEKNGIGVLLKAFALMQEKLDLKTRLVIIGDGPLRIRLEQAVNDLGLDKRVLLLGEIDHEELPRYLSMADVFVRHSLSEGLGNAFLEAMACDLPVIATPVGGIIDFIENGKTGLLTEVNDVENLCAKISQILIDIELKRKLIENGKHLIVEKYNWVNIALQMHHLY</sequence>
<dbReference type="AlphaFoldDB" id="A0A0G0RLT0"/>
<gene>
    <name evidence="3" type="ORF">UT53_C0018G0001</name>
</gene>
<feature type="domain" description="Glycosyltransferase subfamily 4-like N-terminal" evidence="2">
    <location>
        <begin position="19"/>
        <end position="182"/>
    </location>
</feature>
<dbReference type="GO" id="GO:0016757">
    <property type="term" value="F:glycosyltransferase activity"/>
    <property type="evidence" value="ECO:0007669"/>
    <property type="project" value="InterPro"/>
</dbReference>
<evidence type="ECO:0000259" key="1">
    <source>
        <dbReference type="Pfam" id="PF00534"/>
    </source>
</evidence>
<keyword evidence="3" id="KW-0808">Transferase</keyword>
<dbReference type="InterPro" id="IPR028098">
    <property type="entry name" value="Glyco_trans_4-like_N"/>
</dbReference>
<organism evidence="3 4">
    <name type="scientific">Candidatus Yanofskybacteria bacterium GW2011_GWD2_39_48</name>
    <dbReference type="NCBI Taxonomy" id="1619031"/>
    <lineage>
        <taxon>Bacteria</taxon>
        <taxon>Candidatus Yanofskyibacteriota</taxon>
    </lineage>
</organism>
<dbReference type="SUPFAM" id="SSF53756">
    <property type="entry name" value="UDP-Glycosyltransferase/glycogen phosphorylase"/>
    <property type="match status" value="1"/>
</dbReference>
<dbReference type="Pfam" id="PF13439">
    <property type="entry name" value="Glyco_transf_4"/>
    <property type="match status" value="1"/>
</dbReference>
<accession>A0A0G0RLT0</accession>
<dbReference type="Pfam" id="PF00534">
    <property type="entry name" value="Glycos_transf_1"/>
    <property type="match status" value="1"/>
</dbReference>
<dbReference type="PANTHER" id="PTHR45947">
    <property type="entry name" value="SULFOQUINOVOSYL TRANSFERASE SQD2"/>
    <property type="match status" value="1"/>
</dbReference>
<dbReference type="InterPro" id="IPR001296">
    <property type="entry name" value="Glyco_trans_1"/>
</dbReference>
<evidence type="ECO:0000313" key="4">
    <source>
        <dbReference type="Proteomes" id="UP000034764"/>
    </source>
</evidence>
<reference evidence="3 4" key="1">
    <citation type="journal article" date="2015" name="Nature">
        <title>rRNA introns, odd ribosomes, and small enigmatic genomes across a large radiation of phyla.</title>
        <authorList>
            <person name="Brown C.T."/>
            <person name="Hug L.A."/>
            <person name="Thomas B.C."/>
            <person name="Sharon I."/>
            <person name="Castelle C.J."/>
            <person name="Singh A."/>
            <person name="Wilkins M.J."/>
            <person name="Williams K.H."/>
            <person name="Banfield J.F."/>
        </authorList>
    </citation>
    <scope>NUCLEOTIDE SEQUENCE [LARGE SCALE GENOMIC DNA]</scope>
</reference>
<evidence type="ECO:0000259" key="2">
    <source>
        <dbReference type="Pfam" id="PF13439"/>
    </source>
</evidence>
<evidence type="ECO:0000313" key="3">
    <source>
        <dbReference type="EMBL" id="KKR23450.1"/>
    </source>
</evidence>
<protein>
    <submittedName>
        <fullName evidence="3">Glycosyltransferase</fullName>
    </submittedName>
</protein>
<dbReference type="Proteomes" id="UP000034764">
    <property type="component" value="Unassembled WGS sequence"/>
</dbReference>
<dbReference type="Gene3D" id="3.40.50.2000">
    <property type="entry name" value="Glycogen Phosphorylase B"/>
    <property type="match status" value="2"/>
</dbReference>